<reference evidence="14 15" key="1">
    <citation type="submission" date="2020-10" db="EMBL/GenBank/DDBJ databases">
        <title>Ca. Dormibacterota MAGs.</title>
        <authorList>
            <person name="Montgomery K."/>
        </authorList>
    </citation>
    <scope>NUCLEOTIDE SEQUENCE [LARGE SCALE GENOMIC DNA]</scope>
    <source>
        <strain evidence="14">SC8811_S16_3</strain>
    </source>
</reference>
<evidence type="ECO:0000256" key="3">
    <source>
        <dbReference type="ARBA" id="ARBA00022801"/>
    </source>
</evidence>
<dbReference type="Pfam" id="PF21196">
    <property type="entry name" value="PcrA_UvrD_tudor"/>
    <property type="match status" value="1"/>
</dbReference>
<evidence type="ECO:0000256" key="8">
    <source>
        <dbReference type="ARBA" id="ARBA00034617"/>
    </source>
</evidence>
<comment type="catalytic activity">
    <reaction evidence="8">
        <text>Couples ATP hydrolysis with the unwinding of duplex DNA by translocating in the 3'-5' direction.</text>
        <dbReference type="EC" id="5.6.2.4"/>
    </reaction>
</comment>
<dbReference type="InterPro" id="IPR013986">
    <property type="entry name" value="DExx_box_DNA_helicase_dom_sf"/>
</dbReference>
<dbReference type="Gene3D" id="1.10.486.10">
    <property type="entry name" value="PCRA, domain 4"/>
    <property type="match status" value="1"/>
</dbReference>
<dbReference type="EC" id="5.6.2.4" evidence="9"/>
<dbReference type="PROSITE" id="PS51217">
    <property type="entry name" value="UVRD_HELICASE_CTER"/>
    <property type="match status" value="1"/>
</dbReference>
<evidence type="ECO:0000256" key="9">
    <source>
        <dbReference type="ARBA" id="ARBA00034808"/>
    </source>
</evidence>
<dbReference type="AlphaFoldDB" id="A0A934N624"/>
<feature type="binding site" evidence="11">
    <location>
        <begin position="37"/>
        <end position="44"/>
    </location>
    <ligand>
        <name>ATP</name>
        <dbReference type="ChEBI" id="CHEBI:30616"/>
    </ligand>
</feature>
<dbReference type="SUPFAM" id="SSF52540">
    <property type="entry name" value="P-loop containing nucleoside triphosphate hydrolases"/>
    <property type="match status" value="1"/>
</dbReference>
<dbReference type="RefSeq" id="WP_338176404.1">
    <property type="nucleotide sequence ID" value="NZ_JAEKNQ010000013.1"/>
</dbReference>
<evidence type="ECO:0000256" key="6">
    <source>
        <dbReference type="ARBA" id="ARBA00023125"/>
    </source>
</evidence>
<dbReference type="Proteomes" id="UP000620075">
    <property type="component" value="Unassembled WGS sequence"/>
</dbReference>
<keyword evidence="6" id="KW-0238">DNA-binding</keyword>
<evidence type="ECO:0000256" key="2">
    <source>
        <dbReference type="ARBA" id="ARBA00022741"/>
    </source>
</evidence>
<dbReference type="CDD" id="cd18807">
    <property type="entry name" value="SF1_C_UvrD"/>
    <property type="match status" value="1"/>
</dbReference>
<comment type="similarity">
    <text evidence="1">Belongs to the helicase family. UvrD subfamily.</text>
</comment>
<dbReference type="GO" id="GO:0016787">
    <property type="term" value="F:hydrolase activity"/>
    <property type="evidence" value="ECO:0007669"/>
    <property type="project" value="UniProtKB-UniRule"/>
</dbReference>
<dbReference type="EMBL" id="JAEKNQ010000013">
    <property type="protein sequence ID" value="MBJ7602015.1"/>
    <property type="molecule type" value="Genomic_DNA"/>
</dbReference>
<protein>
    <recommendedName>
        <fullName evidence="9">DNA 3'-5' helicase</fullName>
        <ecNumber evidence="9">5.6.2.4</ecNumber>
    </recommendedName>
</protein>
<dbReference type="GO" id="GO:0005829">
    <property type="term" value="C:cytosol"/>
    <property type="evidence" value="ECO:0007669"/>
    <property type="project" value="TreeGrafter"/>
</dbReference>
<dbReference type="InterPro" id="IPR027417">
    <property type="entry name" value="P-loop_NTPase"/>
</dbReference>
<accession>A0A934N624</accession>
<evidence type="ECO:0000256" key="1">
    <source>
        <dbReference type="ARBA" id="ARBA00009922"/>
    </source>
</evidence>
<dbReference type="GO" id="GO:0005524">
    <property type="term" value="F:ATP binding"/>
    <property type="evidence" value="ECO:0007669"/>
    <property type="project" value="UniProtKB-UniRule"/>
</dbReference>
<dbReference type="InterPro" id="IPR014017">
    <property type="entry name" value="DNA_helicase_UvrD-like_C"/>
</dbReference>
<dbReference type="GO" id="GO:0043138">
    <property type="term" value="F:3'-5' DNA helicase activity"/>
    <property type="evidence" value="ECO:0007669"/>
    <property type="project" value="UniProtKB-EC"/>
</dbReference>
<dbReference type="PROSITE" id="PS51198">
    <property type="entry name" value="UVRD_HELICASE_ATP_BIND"/>
    <property type="match status" value="1"/>
</dbReference>
<keyword evidence="5 11" id="KW-0067">ATP-binding</keyword>
<keyword evidence="7" id="KW-0413">Isomerase</keyword>
<comment type="caution">
    <text evidence="14">The sequence shown here is derived from an EMBL/GenBank/DDBJ whole genome shotgun (WGS) entry which is preliminary data.</text>
</comment>
<evidence type="ECO:0000256" key="7">
    <source>
        <dbReference type="ARBA" id="ARBA00023235"/>
    </source>
</evidence>
<dbReference type="InterPro" id="IPR014016">
    <property type="entry name" value="UvrD-like_ATP-bd"/>
</dbReference>
<dbReference type="Pfam" id="PF13361">
    <property type="entry name" value="UvrD_C"/>
    <property type="match status" value="1"/>
</dbReference>
<evidence type="ECO:0000256" key="10">
    <source>
        <dbReference type="ARBA" id="ARBA00048988"/>
    </source>
</evidence>
<dbReference type="InterPro" id="IPR000212">
    <property type="entry name" value="DNA_helicase_UvrD/REP"/>
</dbReference>
<comment type="catalytic activity">
    <reaction evidence="10">
        <text>ATP + H2O = ADP + phosphate + H(+)</text>
        <dbReference type="Rhea" id="RHEA:13065"/>
        <dbReference type="ChEBI" id="CHEBI:15377"/>
        <dbReference type="ChEBI" id="CHEBI:15378"/>
        <dbReference type="ChEBI" id="CHEBI:30616"/>
        <dbReference type="ChEBI" id="CHEBI:43474"/>
        <dbReference type="ChEBI" id="CHEBI:456216"/>
        <dbReference type="EC" id="5.6.2.4"/>
    </reaction>
</comment>
<dbReference type="GO" id="GO:0033202">
    <property type="term" value="C:DNA helicase complex"/>
    <property type="evidence" value="ECO:0007669"/>
    <property type="project" value="TreeGrafter"/>
</dbReference>
<evidence type="ECO:0000313" key="14">
    <source>
        <dbReference type="EMBL" id="MBJ7602015.1"/>
    </source>
</evidence>
<evidence type="ECO:0000256" key="11">
    <source>
        <dbReference type="PROSITE-ProRule" id="PRU00560"/>
    </source>
</evidence>
<sequence>MPSTELLPAALEELIAGLNEAQREAVEYLDGPLLIFAGAGSGKTRVLTTRIANLIARRRVWPDRLLAVTFTNKAAREMRERVGRLVNGAGDMWVGTFHSTAVKMLRRDADKIGLNRSFTIFDEDDSRAALKRVMDELKLDPKRNPPALIRALISQAKNELQTHETYPNRSYNDEIVRRCFERYDDLLRRSGGLDFDDLLARTVRLLQADEEALGRWQDRFRYVLVDEYQDTNRAQYVLANLLAAEHRNLAVVGDDDQSIYGWRGADIRNILDFQKDYPEAKVVRLEQNYRSTQPILDAAHHVIRHNSERAPKRLWTDRIGGERVNAAQLYNEVEEAEFVVDEVERLRRKEGRRYGDFAVLYRVNAQSRAFEDVFGRRRVPYRLVGGVRFWERREVKDLLAYLRLLQNPADAVSFARVVNVPRRKVGPVSVEAMIAAARAQNRSLLEVLAQTTTVAGLPKAALTPLGQFRGQLESLRATVGALAPSELIDQVIDVTGLAAHYQDGTPQGDARLENLRELRGLAEEFDTHADRAEALELFLTEITLRSDVDAYAEDEEGVTLITLHMVKGLEFPVVFLAGLEENLLPHRRAVEDAKEMPEERRLCYVGITRARDRLYLTCAFRRHLYGQAQPGFPSRFLQEIPQALIAPPRRGAAPVAPPRGGYRERLQERQVAAAPAPPLEQRFSAGDRVAHPRFGAGSVMKSTLTRTDEELVVQFDGAGLKILSASLAPLERL</sequence>
<organism evidence="14 15">
    <name type="scientific">Candidatus Dormiibacter inghamiae</name>
    <dbReference type="NCBI Taxonomy" id="3127013"/>
    <lineage>
        <taxon>Bacteria</taxon>
        <taxon>Bacillati</taxon>
        <taxon>Candidatus Dormiibacterota</taxon>
        <taxon>Candidatus Dormibacteria</taxon>
        <taxon>Candidatus Dormibacterales</taxon>
        <taxon>Candidatus Dormibacteraceae</taxon>
        <taxon>Candidatus Dormiibacter</taxon>
    </lineage>
</organism>
<keyword evidence="4 11" id="KW-0347">Helicase</keyword>
<evidence type="ECO:0000256" key="5">
    <source>
        <dbReference type="ARBA" id="ARBA00022840"/>
    </source>
</evidence>
<dbReference type="GO" id="GO:0000725">
    <property type="term" value="P:recombinational repair"/>
    <property type="evidence" value="ECO:0007669"/>
    <property type="project" value="TreeGrafter"/>
</dbReference>
<evidence type="ECO:0000259" key="13">
    <source>
        <dbReference type="PROSITE" id="PS51217"/>
    </source>
</evidence>
<dbReference type="Gene3D" id="3.40.50.300">
    <property type="entry name" value="P-loop containing nucleotide triphosphate hydrolases"/>
    <property type="match status" value="2"/>
</dbReference>
<dbReference type="Pfam" id="PF00580">
    <property type="entry name" value="UvrD-helicase"/>
    <property type="match status" value="1"/>
</dbReference>
<evidence type="ECO:0000256" key="4">
    <source>
        <dbReference type="ARBA" id="ARBA00022806"/>
    </source>
</evidence>
<name>A0A934N624_9BACT</name>
<evidence type="ECO:0000313" key="15">
    <source>
        <dbReference type="Proteomes" id="UP000620075"/>
    </source>
</evidence>
<dbReference type="Gene3D" id="1.10.10.160">
    <property type="match status" value="1"/>
</dbReference>
<feature type="domain" description="UvrD-like helicase C-terminal" evidence="13">
    <location>
        <begin position="293"/>
        <end position="568"/>
    </location>
</feature>
<dbReference type="PANTHER" id="PTHR11070:SF2">
    <property type="entry name" value="ATP-DEPENDENT DNA HELICASE SRS2"/>
    <property type="match status" value="1"/>
</dbReference>
<evidence type="ECO:0000259" key="12">
    <source>
        <dbReference type="PROSITE" id="PS51198"/>
    </source>
</evidence>
<dbReference type="PANTHER" id="PTHR11070">
    <property type="entry name" value="UVRD / RECB / PCRA DNA HELICASE FAMILY MEMBER"/>
    <property type="match status" value="1"/>
</dbReference>
<dbReference type="CDD" id="cd17932">
    <property type="entry name" value="DEXQc_UvrD"/>
    <property type="match status" value="1"/>
</dbReference>
<feature type="domain" description="UvrD-like helicase ATP-binding" evidence="12">
    <location>
        <begin position="16"/>
        <end position="292"/>
    </location>
</feature>
<dbReference type="GO" id="GO:0003677">
    <property type="term" value="F:DNA binding"/>
    <property type="evidence" value="ECO:0007669"/>
    <property type="project" value="UniProtKB-KW"/>
</dbReference>
<keyword evidence="3 11" id="KW-0378">Hydrolase</keyword>
<proteinExistence type="inferred from homology"/>
<gene>
    <name evidence="14" type="ORF">JF888_02265</name>
</gene>
<keyword evidence="2 11" id="KW-0547">Nucleotide-binding</keyword>